<protein>
    <submittedName>
        <fullName evidence="2">Poly-gamma-glutamate hydrolase family protein</fullName>
    </submittedName>
</protein>
<dbReference type="RefSeq" id="WP_311611785.1">
    <property type="nucleotide sequence ID" value="NZ_JAVRFI010000009.1"/>
</dbReference>
<dbReference type="Pfam" id="PF05908">
    <property type="entry name" value="Gamma_PGA_hydro"/>
    <property type="match status" value="1"/>
</dbReference>
<keyword evidence="3" id="KW-1185">Reference proteome</keyword>
<feature type="signal peptide" evidence="1">
    <location>
        <begin position="1"/>
        <end position="32"/>
    </location>
</feature>
<organism evidence="2 3">
    <name type="scientific">Streptomyces hesseae</name>
    <dbReference type="NCBI Taxonomy" id="3075519"/>
    <lineage>
        <taxon>Bacteria</taxon>
        <taxon>Bacillati</taxon>
        <taxon>Actinomycetota</taxon>
        <taxon>Actinomycetes</taxon>
        <taxon>Kitasatosporales</taxon>
        <taxon>Streptomycetaceae</taxon>
        <taxon>Streptomyces</taxon>
    </lineage>
</organism>
<evidence type="ECO:0000313" key="2">
    <source>
        <dbReference type="EMBL" id="MDT0450784.1"/>
    </source>
</evidence>
<evidence type="ECO:0000313" key="3">
    <source>
        <dbReference type="Proteomes" id="UP001180531"/>
    </source>
</evidence>
<evidence type="ECO:0000256" key="1">
    <source>
        <dbReference type="SAM" id="SignalP"/>
    </source>
</evidence>
<dbReference type="PROSITE" id="PS51318">
    <property type="entry name" value="TAT"/>
    <property type="match status" value="1"/>
</dbReference>
<dbReference type="InterPro" id="IPR006311">
    <property type="entry name" value="TAT_signal"/>
</dbReference>
<reference evidence="2" key="1">
    <citation type="submission" date="2024-05" db="EMBL/GenBank/DDBJ databases">
        <title>30 novel species of actinomycetes from the DSMZ collection.</title>
        <authorList>
            <person name="Nouioui I."/>
        </authorList>
    </citation>
    <scope>NUCLEOTIDE SEQUENCE</scope>
    <source>
        <strain evidence="2">DSM 40473</strain>
    </source>
</reference>
<dbReference type="GO" id="GO:0016787">
    <property type="term" value="F:hydrolase activity"/>
    <property type="evidence" value="ECO:0007669"/>
    <property type="project" value="UniProtKB-KW"/>
</dbReference>
<dbReference type="Proteomes" id="UP001180531">
    <property type="component" value="Unassembled WGS sequence"/>
</dbReference>
<keyword evidence="2" id="KW-0378">Hydrolase</keyword>
<keyword evidence="1" id="KW-0732">Signal</keyword>
<dbReference type="Gene3D" id="3.40.630.100">
    <property type="entry name" value="Poly-gamma-glutamate hydrolase, zinc-binding motif"/>
    <property type="match status" value="1"/>
</dbReference>
<accession>A0ABU2SR05</accession>
<sequence>MRSTSRRSVLAGLAAAAVAVPATGALPARAYAADTASGDELFASNTALYDSPLFQEGTDWARRYRRTGLDTVPGHSRATPPLTSVIAPHGGNLEKGTSELCLAIAGYAPEDPLTRYGDSGPAYDYWMFDVLATESGRVTQLHVTSTHCDDPAALAIVGGSRYTVSLHGCKNPGGSGTQNLVQIGGRDATLKKLLQQLLRDRLGNDVTVTLPTGGLDGDEPLNICNRTYGGAGAQLEISTDLRRAMFGDFSSPAARAATYGRSADGTAAHYWDGFVTAVREAIARREKSGG</sequence>
<dbReference type="EMBL" id="JAVRFI010000009">
    <property type="protein sequence ID" value="MDT0450784.1"/>
    <property type="molecule type" value="Genomic_DNA"/>
</dbReference>
<proteinExistence type="predicted"/>
<dbReference type="InterPro" id="IPR038128">
    <property type="entry name" value="Gamma_PGA_hydro_sf"/>
</dbReference>
<gene>
    <name evidence="2" type="ORF">RM609_17115</name>
</gene>
<name>A0ABU2SR05_9ACTN</name>
<dbReference type="InterPro" id="IPR008585">
    <property type="entry name" value="Gamma_PGA_hydro"/>
</dbReference>
<feature type="chain" id="PRO_5045920784" evidence="1">
    <location>
        <begin position="33"/>
        <end position="290"/>
    </location>
</feature>
<comment type="caution">
    <text evidence="2">The sequence shown here is derived from an EMBL/GenBank/DDBJ whole genome shotgun (WGS) entry which is preliminary data.</text>
</comment>